<evidence type="ECO:0000313" key="1">
    <source>
        <dbReference type="EMBL" id="QDT02421.1"/>
    </source>
</evidence>
<dbReference type="KEGG" id="rlc:K227x_07970"/>
<name>A0A517N5N3_9BACT</name>
<evidence type="ECO:0000313" key="2">
    <source>
        <dbReference type="Proteomes" id="UP000318538"/>
    </source>
</evidence>
<keyword evidence="2" id="KW-1185">Reference proteome</keyword>
<sequence length="68" mass="8056">MQDESVCGCHGGIEKKFEFKLEFKFEFKFEFKLDAAIRFGKLKLELELELELPSRPLDRRSPEFPFSP</sequence>
<organism evidence="1 2">
    <name type="scientific">Rubripirellula lacrimiformis</name>
    <dbReference type="NCBI Taxonomy" id="1930273"/>
    <lineage>
        <taxon>Bacteria</taxon>
        <taxon>Pseudomonadati</taxon>
        <taxon>Planctomycetota</taxon>
        <taxon>Planctomycetia</taxon>
        <taxon>Pirellulales</taxon>
        <taxon>Pirellulaceae</taxon>
        <taxon>Rubripirellula</taxon>
    </lineage>
</organism>
<proteinExistence type="predicted"/>
<protein>
    <submittedName>
        <fullName evidence="1">Uncharacterized protein</fullName>
    </submittedName>
</protein>
<reference evidence="1 2" key="1">
    <citation type="submission" date="2019-02" db="EMBL/GenBank/DDBJ databases">
        <title>Deep-cultivation of Planctomycetes and their phenomic and genomic characterization uncovers novel biology.</title>
        <authorList>
            <person name="Wiegand S."/>
            <person name="Jogler M."/>
            <person name="Boedeker C."/>
            <person name="Pinto D."/>
            <person name="Vollmers J."/>
            <person name="Rivas-Marin E."/>
            <person name="Kohn T."/>
            <person name="Peeters S.H."/>
            <person name="Heuer A."/>
            <person name="Rast P."/>
            <person name="Oberbeckmann S."/>
            <person name="Bunk B."/>
            <person name="Jeske O."/>
            <person name="Meyerdierks A."/>
            <person name="Storesund J.E."/>
            <person name="Kallscheuer N."/>
            <person name="Luecker S."/>
            <person name="Lage O.M."/>
            <person name="Pohl T."/>
            <person name="Merkel B.J."/>
            <person name="Hornburger P."/>
            <person name="Mueller R.-W."/>
            <person name="Bruemmer F."/>
            <person name="Labrenz M."/>
            <person name="Spormann A.M."/>
            <person name="Op den Camp H."/>
            <person name="Overmann J."/>
            <person name="Amann R."/>
            <person name="Jetten M.S.M."/>
            <person name="Mascher T."/>
            <person name="Medema M.H."/>
            <person name="Devos D.P."/>
            <person name="Kaster A.-K."/>
            <person name="Ovreas L."/>
            <person name="Rohde M."/>
            <person name="Galperin M.Y."/>
            <person name="Jogler C."/>
        </authorList>
    </citation>
    <scope>NUCLEOTIDE SEQUENCE [LARGE SCALE GENOMIC DNA]</scope>
    <source>
        <strain evidence="1 2">K22_7</strain>
    </source>
</reference>
<accession>A0A517N5N3</accession>
<gene>
    <name evidence="1" type="ORF">K227x_07970</name>
</gene>
<dbReference type="EMBL" id="CP036525">
    <property type="protein sequence ID" value="QDT02421.1"/>
    <property type="molecule type" value="Genomic_DNA"/>
</dbReference>
<dbReference type="Proteomes" id="UP000318538">
    <property type="component" value="Chromosome"/>
</dbReference>
<dbReference type="AlphaFoldDB" id="A0A517N5N3"/>